<evidence type="ECO:0000313" key="3">
    <source>
        <dbReference type="Proteomes" id="UP000076532"/>
    </source>
</evidence>
<reference evidence="1 3" key="1">
    <citation type="journal article" date="2016" name="Mol. Biol. Evol.">
        <title>Comparative Genomics of Early-Diverging Mushroom-Forming Fungi Provides Insights into the Origins of Lignocellulose Decay Capabilities.</title>
        <authorList>
            <person name="Nagy L.G."/>
            <person name="Riley R."/>
            <person name="Tritt A."/>
            <person name="Adam C."/>
            <person name="Daum C."/>
            <person name="Floudas D."/>
            <person name="Sun H."/>
            <person name="Yadav J.S."/>
            <person name="Pangilinan J."/>
            <person name="Larsson K.H."/>
            <person name="Matsuura K."/>
            <person name="Barry K."/>
            <person name="Labutti K."/>
            <person name="Kuo R."/>
            <person name="Ohm R.A."/>
            <person name="Bhattacharya S.S."/>
            <person name="Shirouzu T."/>
            <person name="Yoshinaga Y."/>
            <person name="Martin F.M."/>
            <person name="Grigoriev I.V."/>
            <person name="Hibbett D.S."/>
        </authorList>
    </citation>
    <scope>NUCLEOTIDE SEQUENCE [LARGE SCALE GENOMIC DNA]</scope>
    <source>
        <strain evidence="1 3">CBS 109695</strain>
    </source>
</reference>
<protein>
    <submittedName>
        <fullName evidence="1">Uncharacterized protein</fullName>
    </submittedName>
</protein>
<dbReference type="AlphaFoldDB" id="A0A167TTL5"/>
<keyword evidence="3" id="KW-1185">Reference proteome</keyword>
<evidence type="ECO:0000313" key="2">
    <source>
        <dbReference type="EMBL" id="KZP25533.1"/>
    </source>
</evidence>
<proteinExistence type="predicted"/>
<dbReference type="EMBL" id="KV418115">
    <property type="protein sequence ID" value="KZP03270.1"/>
    <property type="molecule type" value="Genomic_DNA"/>
</dbReference>
<gene>
    <name evidence="2" type="ORF">FIBSPDRAFT_855719</name>
    <name evidence="1" type="ORF">FIBSPDRAFT_879595</name>
</gene>
<dbReference type="OrthoDB" id="3253976at2759"/>
<organism evidence="1 3">
    <name type="scientific">Athelia psychrophila</name>
    <dbReference type="NCBI Taxonomy" id="1759441"/>
    <lineage>
        <taxon>Eukaryota</taxon>
        <taxon>Fungi</taxon>
        <taxon>Dikarya</taxon>
        <taxon>Basidiomycota</taxon>
        <taxon>Agaricomycotina</taxon>
        <taxon>Agaricomycetes</taxon>
        <taxon>Agaricomycetidae</taxon>
        <taxon>Atheliales</taxon>
        <taxon>Atheliaceae</taxon>
        <taxon>Athelia</taxon>
    </lineage>
</organism>
<dbReference type="Proteomes" id="UP000076532">
    <property type="component" value="Unassembled WGS sequence"/>
</dbReference>
<dbReference type="EMBL" id="KV417520">
    <property type="protein sequence ID" value="KZP25533.1"/>
    <property type="molecule type" value="Genomic_DNA"/>
</dbReference>
<sequence>MAGLVRSPKSGNEWTNADIRAYNITFETQDFGTFFGQPVPMLPPSELLTLQNSDDATTPDAYRILRYMLLAMDRIPNEESWVAPFTEKLLVHLGYESLEKSVMPLQQMPFFTCGESRIAAADVCVMSAAEVLLVAQEDKQHMDDGDPDPQLVAEAIAAFQFNNYKRTKVLDEPAIAFRVIAGLTMVGTAPTFFKIPVTQELVTAVELGEYPAAPTVVAMHVPKIARPSCRVAEGMQPLDNRQIILACFEAFKQFV</sequence>
<evidence type="ECO:0000313" key="1">
    <source>
        <dbReference type="EMBL" id="KZP03270.1"/>
    </source>
</evidence>
<accession>A0A167TTL5</accession>
<name>A0A167TTL5_9AGAM</name>